<protein>
    <submittedName>
        <fullName evidence="1">2-keto-4-pentenoate hydratase</fullName>
    </submittedName>
</protein>
<accession>A0A7W6PSI2</accession>
<dbReference type="RefSeq" id="WP_165134449.1">
    <property type="nucleotide sequence ID" value="NZ_CP049250.1"/>
</dbReference>
<proteinExistence type="predicted"/>
<evidence type="ECO:0000313" key="2">
    <source>
        <dbReference type="Proteomes" id="UP000519897"/>
    </source>
</evidence>
<dbReference type="GO" id="GO:0008684">
    <property type="term" value="F:2-oxopent-4-enoate hydratase activity"/>
    <property type="evidence" value="ECO:0007669"/>
    <property type="project" value="TreeGrafter"/>
</dbReference>
<organism evidence="1 2">
    <name type="scientific">Rhizobium rhizoryzae</name>
    <dbReference type="NCBI Taxonomy" id="451876"/>
    <lineage>
        <taxon>Bacteria</taxon>
        <taxon>Pseudomonadati</taxon>
        <taxon>Pseudomonadota</taxon>
        <taxon>Alphaproteobacteria</taxon>
        <taxon>Hyphomicrobiales</taxon>
        <taxon>Rhizobiaceae</taxon>
        <taxon>Rhizobium/Agrobacterium group</taxon>
        <taxon>Rhizobium</taxon>
    </lineage>
</organism>
<evidence type="ECO:0000313" key="1">
    <source>
        <dbReference type="EMBL" id="MBB4144132.1"/>
    </source>
</evidence>
<dbReference type="Gene3D" id="3.90.850.10">
    <property type="entry name" value="Fumarylacetoacetase-like, C-terminal domain"/>
    <property type="match status" value="1"/>
</dbReference>
<dbReference type="PANTHER" id="PTHR30143">
    <property type="entry name" value="ACID HYDRATASE"/>
    <property type="match status" value="1"/>
</dbReference>
<dbReference type="SUPFAM" id="SSF56529">
    <property type="entry name" value="FAH"/>
    <property type="match status" value="1"/>
</dbReference>
<dbReference type="InterPro" id="IPR036663">
    <property type="entry name" value="Fumarylacetoacetase_C_sf"/>
</dbReference>
<dbReference type="Proteomes" id="UP000519897">
    <property type="component" value="Unassembled WGS sequence"/>
</dbReference>
<dbReference type="GO" id="GO:0005737">
    <property type="term" value="C:cytoplasm"/>
    <property type="evidence" value="ECO:0007669"/>
    <property type="project" value="TreeGrafter"/>
</dbReference>
<dbReference type="PANTHER" id="PTHR30143:SF0">
    <property type="entry name" value="2-KETO-4-PENTENOATE HYDRATASE"/>
    <property type="match status" value="1"/>
</dbReference>
<reference evidence="1 2" key="1">
    <citation type="submission" date="2020-08" db="EMBL/GenBank/DDBJ databases">
        <title>Genomic Encyclopedia of Type Strains, Phase IV (KMG-IV): sequencing the most valuable type-strain genomes for metagenomic binning, comparative biology and taxonomic classification.</title>
        <authorList>
            <person name="Goeker M."/>
        </authorList>
    </citation>
    <scope>NUCLEOTIDE SEQUENCE [LARGE SCALE GENOMIC DNA]</scope>
    <source>
        <strain evidence="1 2">DSM 29514</strain>
    </source>
</reference>
<sequence length="249" mass="26440">MNQTQTMPHSMLVDRLVDAMRSGSVIEKDGLSEPEAGAFYAVQSAVTSALGIELGGYKFSIREGVLIGAPLLFVSRQPESGFESEIKVEIELALVLGQDLPVRSEGYSRGEVLEAIESVHIGVELVRTRYVGGAGSSLGLLLADCMSNVGYLVGPELDRALLDEGADLGHLRLENEERVLFDGAAVHPDGDVLKSVVRSANEGLPMGGHLKRGQVLTTGTLSGAPVIEKPSHFTTKLGGQSFEVKLKTA</sequence>
<comment type="caution">
    <text evidence="1">The sequence shown here is derived from an EMBL/GenBank/DDBJ whole genome shotgun (WGS) entry which is preliminary data.</text>
</comment>
<dbReference type="EMBL" id="JACIEC010000002">
    <property type="protein sequence ID" value="MBB4144132.1"/>
    <property type="molecule type" value="Genomic_DNA"/>
</dbReference>
<keyword evidence="2" id="KW-1185">Reference proteome</keyword>
<dbReference type="InterPro" id="IPR050772">
    <property type="entry name" value="Hydratase-Decarb/MhpD_sf"/>
</dbReference>
<gene>
    <name evidence="1" type="ORF">GGQ72_002684</name>
</gene>
<name>A0A7W6PSI2_9HYPH</name>
<dbReference type="AlphaFoldDB" id="A0A7W6PSI2"/>